<dbReference type="InterPro" id="IPR046947">
    <property type="entry name" value="LytR-like"/>
</dbReference>
<dbReference type="EMBL" id="MIJZ01000012">
    <property type="protein sequence ID" value="OEG12108.1"/>
    <property type="molecule type" value="Genomic_DNA"/>
</dbReference>
<dbReference type="AlphaFoldDB" id="A0A1E5GHC1"/>
<evidence type="ECO:0008006" key="10">
    <source>
        <dbReference type="Google" id="ProtNLM"/>
    </source>
</evidence>
<keyword evidence="3" id="KW-0010">Activator</keyword>
<dbReference type="InterPro" id="IPR011006">
    <property type="entry name" value="CheY-like_superfamily"/>
</dbReference>
<evidence type="ECO:0000256" key="5">
    <source>
        <dbReference type="PROSITE-ProRule" id="PRU00169"/>
    </source>
</evidence>
<keyword evidence="5" id="KW-0597">Phosphoprotein</keyword>
<gene>
    <name evidence="8" type="ORF">BCR21_07680</name>
</gene>
<evidence type="ECO:0000256" key="3">
    <source>
        <dbReference type="ARBA" id="ARBA00023159"/>
    </source>
</evidence>
<dbReference type="InterPro" id="IPR007492">
    <property type="entry name" value="LytTR_DNA-bd_dom"/>
</dbReference>
<dbReference type="STRING" id="903984.BCR21_07680"/>
<dbReference type="PROSITE" id="PS50930">
    <property type="entry name" value="HTH_LYTTR"/>
    <property type="match status" value="1"/>
</dbReference>
<dbReference type="Gene3D" id="2.40.50.1020">
    <property type="entry name" value="LytTr DNA-binding domain"/>
    <property type="match status" value="1"/>
</dbReference>
<keyword evidence="2" id="KW-0902">Two-component regulatory system</keyword>
<proteinExistence type="predicted"/>
<dbReference type="OrthoDB" id="1653091at2"/>
<evidence type="ECO:0000256" key="2">
    <source>
        <dbReference type="ARBA" id="ARBA00023012"/>
    </source>
</evidence>
<reference evidence="9" key="1">
    <citation type="submission" date="2016-09" db="EMBL/GenBank/DDBJ databases">
        <authorList>
            <person name="Gulvik C.A."/>
        </authorList>
    </citation>
    <scope>NUCLEOTIDE SEQUENCE [LARGE SCALE GENOMIC DNA]</scope>
    <source>
        <strain evidence="9">DSM 23328</strain>
    </source>
</reference>
<name>A0A1E5GHC1_9ENTE</name>
<dbReference type="Proteomes" id="UP000094068">
    <property type="component" value="Unassembled WGS sequence"/>
</dbReference>
<evidence type="ECO:0000259" key="7">
    <source>
        <dbReference type="PROSITE" id="PS50930"/>
    </source>
</evidence>
<protein>
    <recommendedName>
        <fullName evidence="10">DNA-binding response regulator</fullName>
    </recommendedName>
</protein>
<dbReference type="PANTHER" id="PTHR37299">
    <property type="entry name" value="TRANSCRIPTIONAL REGULATOR-RELATED"/>
    <property type="match status" value="1"/>
</dbReference>
<dbReference type="PROSITE" id="PS50110">
    <property type="entry name" value="RESPONSE_REGULATORY"/>
    <property type="match status" value="1"/>
</dbReference>
<evidence type="ECO:0000313" key="9">
    <source>
        <dbReference type="Proteomes" id="UP000094068"/>
    </source>
</evidence>
<sequence length="250" mass="28970">MFDIIRVYLIEDEFVYRKKLHDFISSLQQKSFQYTVHITSIEELETFYYSEIEALTIEDNDVFIVDIDLKSHFSGIDIAKKIREKNKNSFIIFLTNLENKGIEIINQNIHATSYLIKGIGLNDRTVGNLFATIKKEIVNRTQDTEEYISLKKFGKTIFVKYKDILYIQTASGMRNMLVVKTIQSEQMIEGSINKLKEQIDPQYLYTGLRSYIINLTHVSALSRPEGLIMFDDGSELEVGSRIINKLKSVL</sequence>
<evidence type="ECO:0000313" key="8">
    <source>
        <dbReference type="EMBL" id="OEG12108.1"/>
    </source>
</evidence>
<organism evidence="8 9">
    <name type="scientific">Enterococcus ureasiticus</name>
    <dbReference type="NCBI Taxonomy" id="903984"/>
    <lineage>
        <taxon>Bacteria</taxon>
        <taxon>Bacillati</taxon>
        <taxon>Bacillota</taxon>
        <taxon>Bacilli</taxon>
        <taxon>Lactobacillales</taxon>
        <taxon>Enterococcaceae</taxon>
        <taxon>Enterococcus</taxon>
    </lineage>
</organism>
<accession>A0A1E5GHC1</accession>
<dbReference type="SMART" id="SM00850">
    <property type="entry name" value="LytTR"/>
    <property type="match status" value="1"/>
</dbReference>
<evidence type="ECO:0000256" key="1">
    <source>
        <dbReference type="ARBA" id="ARBA00022490"/>
    </source>
</evidence>
<dbReference type="PANTHER" id="PTHR37299:SF3">
    <property type="entry name" value="STAGE 0 SPORULATION PROTEIN A HOMOLOG"/>
    <property type="match status" value="1"/>
</dbReference>
<feature type="domain" description="HTH LytTR-type" evidence="7">
    <location>
        <begin position="148"/>
        <end position="250"/>
    </location>
</feature>
<dbReference type="GO" id="GO:0003677">
    <property type="term" value="F:DNA binding"/>
    <property type="evidence" value="ECO:0007669"/>
    <property type="project" value="InterPro"/>
</dbReference>
<evidence type="ECO:0000259" key="6">
    <source>
        <dbReference type="PROSITE" id="PS50110"/>
    </source>
</evidence>
<dbReference type="RefSeq" id="WP_069645939.1">
    <property type="nucleotide sequence ID" value="NZ_MIJZ01000012.1"/>
</dbReference>
<dbReference type="SUPFAM" id="SSF52172">
    <property type="entry name" value="CheY-like"/>
    <property type="match status" value="1"/>
</dbReference>
<keyword evidence="9" id="KW-1185">Reference proteome</keyword>
<dbReference type="Gene3D" id="3.40.50.2300">
    <property type="match status" value="1"/>
</dbReference>
<feature type="domain" description="Response regulatory" evidence="6">
    <location>
        <begin position="6"/>
        <end position="132"/>
    </location>
</feature>
<keyword evidence="1" id="KW-0963">Cytoplasm</keyword>
<evidence type="ECO:0000256" key="4">
    <source>
        <dbReference type="ARBA" id="ARBA00037164"/>
    </source>
</evidence>
<dbReference type="Pfam" id="PF04397">
    <property type="entry name" value="LytTR"/>
    <property type="match status" value="1"/>
</dbReference>
<comment type="caution">
    <text evidence="8">The sequence shown here is derived from an EMBL/GenBank/DDBJ whole genome shotgun (WGS) entry which is preliminary data.</text>
</comment>
<dbReference type="InterPro" id="IPR001789">
    <property type="entry name" value="Sig_transdc_resp-reg_receiver"/>
</dbReference>
<dbReference type="GO" id="GO:0000156">
    <property type="term" value="F:phosphorelay response regulator activity"/>
    <property type="evidence" value="ECO:0007669"/>
    <property type="project" value="InterPro"/>
</dbReference>
<dbReference type="CDD" id="cd00156">
    <property type="entry name" value="REC"/>
    <property type="match status" value="1"/>
</dbReference>
<feature type="modified residue" description="4-aspartylphosphate" evidence="5">
    <location>
        <position position="66"/>
    </location>
</feature>
<comment type="function">
    <text evidence="4">Required for high-level post-exponential phase expression of a series of secreted proteins.</text>
</comment>